<dbReference type="EMBL" id="QGKY02002305">
    <property type="protein sequence ID" value="KAF2533827.1"/>
    <property type="molecule type" value="Genomic_DNA"/>
</dbReference>
<accession>A0A8S9FMZ2</accession>
<protein>
    <submittedName>
        <fullName evidence="1">Uncharacterized protein</fullName>
    </submittedName>
</protein>
<evidence type="ECO:0000313" key="2">
    <source>
        <dbReference type="EMBL" id="KAF2553933.1"/>
    </source>
</evidence>
<name>A0A8S9FMZ2_BRACR</name>
<sequence>MVRRERPSCVAPKTSLPAGATSCARSRRSLPGRLIHERLGLVAARGRSWVVLFVSDLVLSLRRRRSRSILRAPRRRFRRGRSGRVFVVSTRATSGCRSGQVALKGCHSDFTVSLRCGRSHALLVQ</sequence>
<dbReference type="AlphaFoldDB" id="A0A8S9FMZ2"/>
<gene>
    <name evidence="2" type="ORF">F2Q68_00036030</name>
    <name evidence="1" type="ORF">F2Q70_00031590</name>
</gene>
<dbReference type="EMBL" id="QGKW02001988">
    <property type="protein sequence ID" value="KAF2553933.1"/>
    <property type="molecule type" value="Genomic_DNA"/>
</dbReference>
<evidence type="ECO:0000313" key="1">
    <source>
        <dbReference type="EMBL" id="KAF2533827.1"/>
    </source>
</evidence>
<comment type="caution">
    <text evidence="1">The sequence shown here is derived from an EMBL/GenBank/DDBJ whole genome shotgun (WGS) entry which is preliminary data.</text>
</comment>
<dbReference type="Proteomes" id="UP000712281">
    <property type="component" value="Unassembled WGS sequence"/>
</dbReference>
<proteinExistence type="predicted"/>
<organism evidence="1">
    <name type="scientific">Brassica cretica</name>
    <name type="common">Mustard</name>
    <dbReference type="NCBI Taxonomy" id="69181"/>
    <lineage>
        <taxon>Eukaryota</taxon>
        <taxon>Viridiplantae</taxon>
        <taxon>Streptophyta</taxon>
        <taxon>Embryophyta</taxon>
        <taxon>Tracheophyta</taxon>
        <taxon>Spermatophyta</taxon>
        <taxon>Magnoliopsida</taxon>
        <taxon>eudicotyledons</taxon>
        <taxon>Gunneridae</taxon>
        <taxon>Pentapetalae</taxon>
        <taxon>rosids</taxon>
        <taxon>malvids</taxon>
        <taxon>Brassicales</taxon>
        <taxon>Brassicaceae</taxon>
        <taxon>Brassiceae</taxon>
        <taxon>Brassica</taxon>
    </lineage>
</organism>
<reference evidence="1" key="1">
    <citation type="submission" date="2019-12" db="EMBL/GenBank/DDBJ databases">
        <title>Genome sequencing and annotation of Brassica cretica.</title>
        <authorList>
            <person name="Studholme D.J."/>
            <person name="Sarris P.F."/>
        </authorList>
    </citation>
    <scope>NUCLEOTIDE SEQUENCE</scope>
    <source>
        <strain evidence="2">PFS-001/15</strain>
        <strain evidence="1">PFS-102/07</strain>
        <tissue evidence="1">Leaf</tissue>
    </source>
</reference>